<dbReference type="SUPFAM" id="SSF55961">
    <property type="entry name" value="Bet v1-like"/>
    <property type="match status" value="1"/>
</dbReference>
<dbReference type="OrthoDB" id="9807923at2"/>
<accession>A0A1X6YID1</accession>
<keyword evidence="2" id="KW-1185">Reference proteome</keyword>
<evidence type="ECO:0000313" key="1">
    <source>
        <dbReference type="EMBL" id="SLN22058.1"/>
    </source>
</evidence>
<dbReference type="Proteomes" id="UP000193061">
    <property type="component" value="Unassembled WGS sequence"/>
</dbReference>
<dbReference type="InterPro" id="IPR019587">
    <property type="entry name" value="Polyketide_cyclase/dehydratase"/>
</dbReference>
<dbReference type="Pfam" id="PF10604">
    <property type="entry name" value="Polyketide_cyc2"/>
    <property type="match status" value="1"/>
</dbReference>
<dbReference type="InterPro" id="IPR023393">
    <property type="entry name" value="START-like_dom_sf"/>
</dbReference>
<dbReference type="Gene3D" id="3.30.530.20">
    <property type="match status" value="1"/>
</dbReference>
<proteinExistence type="predicted"/>
<sequence>MRILKKLFFGLLLLVVAFVIIGMLLPREVAVERSIVIEAPASEIYPHVSNLQATTAWSPWLGQDPETKLTFNEVEAGVGAVMEWASDNPNVGRGHMEIVEAVENQSVAVALDFGDMGTADASWTFEEADGQTTATWGMVADMGAGPIGRWMGLKMDDWVGADYERGLQNLKTLVEGG</sequence>
<organism evidence="1 2">
    <name type="scientific">Roseovarius albus</name>
    <dbReference type="NCBI Taxonomy" id="1247867"/>
    <lineage>
        <taxon>Bacteria</taxon>
        <taxon>Pseudomonadati</taxon>
        <taxon>Pseudomonadota</taxon>
        <taxon>Alphaproteobacteria</taxon>
        <taxon>Rhodobacterales</taxon>
        <taxon>Roseobacteraceae</taxon>
        <taxon>Roseovarius</taxon>
    </lineage>
</organism>
<dbReference type="CDD" id="cd07818">
    <property type="entry name" value="SRPBCC_1"/>
    <property type="match status" value="1"/>
</dbReference>
<reference evidence="1 2" key="1">
    <citation type="submission" date="2017-03" db="EMBL/GenBank/DDBJ databases">
        <authorList>
            <person name="Afonso C.L."/>
            <person name="Miller P.J."/>
            <person name="Scott M.A."/>
            <person name="Spackman E."/>
            <person name="Goraichik I."/>
            <person name="Dimitrov K.M."/>
            <person name="Suarez D.L."/>
            <person name="Swayne D.E."/>
        </authorList>
    </citation>
    <scope>NUCLEOTIDE SEQUENCE [LARGE SCALE GENOMIC DNA]</scope>
    <source>
        <strain evidence="1 2">CECT 7450</strain>
    </source>
</reference>
<dbReference type="EMBL" id="FWFX01000002">
    <property type="protein sequence ID" value="SLN22058.1"/>
    <property type="molecule type" value="Genomic_DNA"/>
</dbReference>
<evidence type="ECO:0000313" key="2">
    <source>
        <dbReference type="Proteomes" id="UP000193061"/>
    </source>
</evidence>
<gene>
    <name evidence="1" type="ORF">ROA7450_00808</name>
</gene>
<protein>
    <submittedName>
        <fullName evidence="1">Polyketide cyclase / dehydrase and lipid transport</fullName>
    </submittedName>
</protein>
<dbReference type="RefSeq" id="WP_085804358.1">
    <property type="nucleotide sequence ID" value="NZ_FWFX01000002.1"/>
</dbReference>
<dbReference type="AlphaFoldDB" id="A0A1X6YID1"/>
<name>A0A1X6YID1_9RHOB</name>